<comment type="caution">
    <text evidence="5">The sequence shown here is derived from an EMBL/GenBank/DDBJ whole genome shotgun (WGS) entry which is preliminary data.</text>
</comment>
<evidence type="ECO:0000313" key="5">
    <source>
        <dbReference type="EMBL" id="GAY34509.1"/>
    </source>
</evidence>
<dbReference type="EMBL" id="BDQV01008704">
    <property type="protein sequence ID" value="GAY34509.1"/>
    <property type="molecule type" value="Genomic_DNA"/>
</dbReference>
<organism evidence="5 6">
    <name type="scientific">Citrus unshiu</name>
    <name type="common">Satsuma mandarin</name>
    <name type="synonym">Citrus nobilis var. unshiu</name>
    <dbReference type="NCBI Taxonomy" id="55188"/>
    <lineage>
        <taxon>Eukaryota</taxon>
        <taxon>Viridiplantae</taxon>
        <taxon>Streptophyta</taxon>
        <taxon>Embryophyta</taxon>
        <taxon>Tracheophyta</taxon>
        <taxon>Spermatophyta</taxon>
        <taxon>Magnoliopsida</taxon>
        <taxon>eudicotyledons</taxon>
        <taxon>Gunneridae</taxon>
        <taxon>Pentapetalae</taxon>
        <taxon>rosids</taxon>
        <taxon>malvids</taxon>
        <taxon>Sapindales</taxon>
        <taxon>Rutaceae</taxon>
        <taxon>Aurantioideae</taxon>
        <taxon>Citrus</taxon>
    </lineage>
</organism>
<dbReference type="GO" id="GO:0000160">
    <property type="term" value="P:phosphorelay signal transduction system"/>
    <property type="evidence" value="ECO:0007669"/>
    <property type="project" value="InterPro"/>
</dbReference>
<feature type="non-terminal residue" evidence="5">
    <location>
        <position position="1"/>
    </location>
</feature>
<reference evidence="5 6" key="1">
    <citation type="journal article" date="2017" name="Front. Genet.">
        <title>Draft sequencing of the heterozygous diploid genome of Satsuma (Citrus unshiu Marc.) using a hybrid assembly approach.</title>
        <authorList>
            <person name="Shimizu T."/>
            <person name="Tanizawa Y."/>
            <person name="Mochizuki T."/>
            <person name="Nagasaki H."/>
            <person name="Yoshioka T."/>
            <person name="Toyoda A."/>
            <person name="Fujiyama A."/>
            <person name="Kaminuma E."/>
            <person name="Nakamura Y."/>
        </authorList>
    </citation>
    <scope>NUCLEOTIDE SEQUENCE [LARGE SCALE GENOMIC DNA]</scope>
    <source>
        <strain evidence="6">cv. Miyagawa wase</strain>
    </source>
</reference>
<dbReference type="SUPFAM" id="SSF52172">
    <property type="entry name" value="CheY-like"/>
    <property type="match status" value="1"/>
</dbReference>
<sequence length="132" mass="14729">ERHQIGSSRRDQPCSSSKNSCNQKRILEGLRILLAEDTPLIQIVACKILEKVGATVSVVPDGLQAVEALNRMLAAESSRRRSLLQGSPSETPDTPRFDLILMDCQTHQEHALRSYRDYKVGNLEVAISPEKF</sequence>
<dbReference type="Gene3D" id="3.40.50.2300">
    <property type="match status" value="1"/>
</dbReference>
<dbReference type="InterPro" id="IPR001789">
    <property type="entry name" value="Sig_transdc_resp-reg_receiver"/>
</dbReference>
<dbReference type="PANTHER" id="PTHR45339">
    <property type="entry name" value="HYBRID SIGNAL TRANSDUCTION HISTIDINE KINASE J"/>
    <property type="match status" value="1"/>
</dbReference>
<dbReference type="Proteomes" id="UP000236630">
    <property type="component" value="Unassembled WGS sequence"/>
</dbReference>
<evidence type="ECO:0000256" key="1">
    <source>
        <dbReference type="ARBA" id="ARBA00022553"/>
    </source>
</evidence>
<feature type="region of interest" description="Disordered" evidence="3">
    <location>
        <begin position="1"/>
        <end position="20"/>
    </location>
</feature>
<feature type="domain" description="Response regulatory" evidence="4">
    <location>
        <begin position="31"/>
        <end position="132"/>
    </location>
</feature>
<evidence type="ECO:0000256" key="3">
    <source>
        <dbReference type="SAM" id="MobiDB-lite"/>
    </source>
</evidence>
<gene>
    <name evidence="5" type="ORF">CUMW_287730</name>
</gene>
<keyword evidence="1 2" id="KW-0597">Phosphoprotein</keyword>
<feature type="modified residue" description="4-aspartylphosphate" evidence="2">
    <location>
        <position position="103"/>
    </location>
</feature>
<proteinExistence type="predicted"/>
<dbReference type="AlphaFoldDB" id="A0A2H5N2N9"/>
<name>A0A2H5N2N9_CITUN</name>
<evidence type="ECO:0000256" key="2">
    <source>
        <dbReference type="PROSITE-ProRule" id="PRU00169"/>
    </source>
</evidence>
<dbReference type="PROSITE" id="PS50110">
    <property type="entry name" value="RESPONSE_REGULATORY"/>
    <property type="match status" value="1"/>
</dbReference>
<protein>
    <recommendedName>
        <fullName evidence="4">Response regulatory domain-containing protein</fullName>
    </recommendedName>
</protein>
<evidence type="ECO:0000313" key="6">
    <source>
        <dbReference type="Proteomes" id="UP000236630"/>
    </source>
</evidence>
<accession>A0A2H5N2N9</accession>
<dbReference type="PANTHER" id="PTHR45339:SF3">
    <property type="entry name" value="HISTIDINE KINASE"/>
    <property type="match status" value="1"/>
</dbReference>
<keyword evidence="6" id="KW-1185">Reference proteome</keyword>
<dbReference type="InterPro" id="IPR011006">
    <property type="entry name" value="CheY-like_superfamily"/>
</dbReference>
<dbReference type="STRING" id="55188.A0A2H5N2N9"/>
<evidence type="ECO:0000259" key="4">
    <source>
        <dbReference type="PROSITE" id="PS50110"/>
    </source>
</evidence>